<evidence type="ECO:0000256" key="1">
    <source>
        <dbReference type="ARBA" id="ARBA00023015"/>
    </source>
</evidence>
<dbReference type="SUPFAM" id="SSF46689">
    <property type="entry name" value="Homeodomain-like"/>
    <property type="match status" value="2"/>
</dbReference>
<sequence length="117" mass="13996">MSHHTIKEYVIQDIILWIKMNVDKPLKIEEISSRSGYSKWYFQRVFKDTIGVSLGQYLLISRLLKVSEDLKGTDDKIIDIAFRYGFDSQQELTRAFKKKLKITPAKYRREKILRYYV</sequence>
<evidence type="ECO:0000313" key="5">
    <source>
        <dbReference type="Proteomes" id="UP000674270"/>
    </source>
</evidence>
<dbReference type="PROSITE" id="PS00041">
    <property type="entry name" value="HTH_ARAC_FAMILY_1"/>
    <property type="match status" value="1"/>
</dbReference>
<dbReference type="Pfam" id="PF12833">
    <property type="entry name" value="HTH_18"/>
    <property type="match status" value="1"/>
</dbReference>
<organism evidence="4 5">
    <name type="scientific">Providencia huaxiensis</name>
    <dbReference type="NCBI Taxonomy" id="2027290"/>
    <lineage>
        <taxon>Bacteria</taxon>
        <taxon>Pseudomonadati</taxon>
        <taxon>Pseudomonadota</taxon>
        <taxon>Gammaproteobacteria</taxon>
        <taxon>Enterobacterales</taxon>
        <taxon>Morganellaceae</taxon>
        <taxon>Providencia</taxon>
    </lineage>
</organism>
<dbReference type="EMBL" id="JAGKLY010000002">
    <property type="protein sequence ID" value="MBQ0268180.1"/>
    <property type="molecule type" value="Genomic_DNA"/>
</dbReference>
<accession>A0A8I2AFI4</accession>
<evidence type="ECO:0000256" key="2">
    <source>
        <dbReference type="ARBA" id="ARBA00023125"/>
    </source>
</evidence>
<comment type="caution">
    <text evidence="4">The sequence shown here is derived from an EMBL/GenBank/DDBJ whole genome shotgun (WGS) entry which is preliminary data.</text>
</comment>
<reference evidence="4" key="1">
    <citation type="submission" date="2021-03" db="EMBL/GenBank/DDBJ databases">
        <authorList>
            <person name="Stanton E."/>
        </authorList>
    </citation>
    <scope>NUCLEOTIDE SEQUENCE</scope>
    <source>
        <strain evidence="4">2020EL-00113</strain>
    </source>
</reference>
<keyword evidence="3" id="KW-0804">Transcription</keyword>
<dbReference type="PANTHER" id="PTHR47504">
    <property type="entry name" value="RIGHT ORIGIN-BINDING PROTEIN"/>
    <property type="match status" value="1"/>
</dbReference>
<dbReference type="Gene3D" id="1.10.10.60">
    <property type="entry name" value="Homeodomain-like"/>
    <property type="match status" value="2"/>
</dbReference>
<keyword evidence="2" id="KW-0238">DNA-binding</keyword>
<dbReference type="AlphaFoldDB" id="A0A8I2AFI4"/>
<dbReference type="GO" id="GO:0043565">
    <property type="term" value="F:sequence-specific DNA binding"/>
    <property type="evidence" value="ECO:0007669"/>
    <property type="project" value="InterPro"/>
</dbReference>
<name>A0A8I2AFI4_9GAMM</name>
<gene>
    <name evidence="4" type="ORF">J7T18_07680</name>
</gene>
<dbReference type="InterPro" id="IPR009057">
    <property type="entry name" value="Homeodomain-like_sf"/>
</dbReference>
<evidence type="ECO:0000256" key="3">
    <source>
        <dbReference type="ARBA" id="ARBA00023163"/>
    </source>
</evidence>
<proteinExistence type="predicted"/>
<dbReference type="RefSeq" id="WP_195697841.1">
    <property type="nucleotide sequence ID" value="NZ_CP178221.1"/>
</dbReference>
<dbReference type="InterPro" id="IPR050959">
    <property type="entry name" value="MarA-like"/>
</dbReference>
<dbReference type="InterPro" id="IPR018062">
    <property type="entry name" value="HTH_AraC-typ_CS"/>
</dbReference>
<dbReference type="SMART" id="SM00342">
    <property type="entry name" value="HTH_ARAC"/>
    <property type="match status" value="1"/>
</dbReference>
<protein>
    <submittedName>
        <fullName evidence="4">Helix-turn-helix domain-containing protein</fullName>
    </submittedName>
</protein>
<dbReference type="GO" id="GO:0003700">
    <property type="term" value="F:DNA-binding transcription factor activity"/>
    <property type="evidence" value="ECO:0007669"/>
    <property type="project" value="InterPro"/>
</dbReference>
<dbReference type="InterPro" id="IPR018060">
    <property type="entry name" value="HTH_AraC"/>
</dbReference>
<dbReference type="PROSITE" id="PS01124">
    <property type="entry name" value="HTH_ARAC_FAMILY_2"/>
    <property type="match status" value="1"/>
</dbReference>
<evidence type="ECO:0000313" key="4">
    <source>
        <dbReference type="EMBL" id="MBQ0268180.1"/>
    </source>
</evidence>
<keyword evidence="1" id="KW-0805">Transcription regulation</keyword>
<dbReference type="PANTHER" id="PTHR47504:SF5">
    <property type="entry name" value="RIGHT ORIGIN-BINDING PROTEIN"/>
    <property type="match status" value="1"/>
</dbReference>
<dbReference type="Proteomes" id="UP000674270">
    <property type="component" value="Unassembled WGS sequence"/>
</dbReference>